<feature type="domain" description="HPr" evidence="6">
    <location>
        <begin position="27"/>
        <end position="114"/>
    </location>
</feature>
<dbReference type="GO" id="GO:0005737">
    <property type="term" value="C:cytoplasm"/>
    <property type="evidence" value="ECO:0007669"/>
    <property type="project" value="UniProtKB-SubCell"/>
</dbReference>
<dbReference type="OrthoDB" id="9798965at2"/>
<evidence type="ECO:0000256" key="3">
    <source>
        <dbReference type="ARBA" id="ARBA00022490"/>
    </source>
</evidence>
<dbReference type="EMBL" id="SOZD01000002">
    <property type="protein sequence ID" value="TFF25337.1"/>
    <property type="molecule type" value="Genomic_DNA"/>
</dbReference>
<sequence>MALEAATADPDCDGAAAPQKPRRADEPAPRILPIVNKRGLHARASARFVETVENFDAEVTISRDGMSVGGLSIMGLLMLAASQGTSIEVSASGPDSVAVLDALERLVANRFGEDG</sequence>
<dbReference type="Proteomes" id="UP000298179">
    <property type="component" value="Unassembled WGS sequence"/>
</dbReference>
<keyword evidence="4" id="KW-0598">Phosphotransferase system</keyword>
<dbReference type="AlphaFoldDB" id="A0A4Y8RRL4"/>
<feature type="region of interest" description="Disordered" evidence="5">
    <location>
        <begin position="1"/>
        <end position="28"/>
    </location>
</feature>
<organism evidence="7 8">
    <name type="scientific">Jiella endophytica</name>
    <dbReference type="NCBI Taxonomy" id="2558362"/>
    <lineage>
        <taxon>Bacteria</taxon>
        <taxon>Pseudomonadati</taxon>
        <taxon>Pseudomonadota</taxon>
        <taxon>Alphaproteobacteria</taxon>
        <taxon>Hyphomicrobiales</taxon>
        <taxon>Aurantimonadaceae</taxon>
        <taxon>Jiella</taxon>
    </lineage>
</organism>
<evidence type="ECO:0000313" key="8">
    <source>
        <dbReference type="Proteomes" id="UP000298179"/>
    </source>
</evidence>
<evidence type="ECO:0000259" key="6">
    <source>
        <dbReference type="PROSITE" id="PS51350"/>
    </source>
</evidence>
<comment type="subcellular location">
    <subcellularLocation>
        <location evidence="1">Cytoplasm</location>
    </subcellularLocation>
</comment>
<dbReference type="GO" id="GO:0009401">
    <property type="term" value="P:phosphoenolpyruvate-dependent sugar phosphotransferase system"/>
    <property type="evidence" value="ECO:0007669"/>
    <property type="project" value="UniProtKB-KW"/>
</dbReference>
<dbReference type="PANTHER" id="PTHR33705">
    <property type="entry name" value="PHOSPHOCARRIER PROTEIN HPR"/>
    <property type="match status" value="1"/>
</dbReference>
<name>A0A4Y8RRL4_9HYPH</name>
<reference evidence="7 8" key="1">
    <citation type="submission" date="2019-03" db="EMBL/GenBank/DDBJ databases">
        <title>Jiella endophytica sp. nov., a novel endophytic bacterium isolated from root of Ficus microcarpa Linn. f.</title>
        <authorList>
            <person name="Tuo L."/>
        </authorList>
    </citation>
    <scope>NUCLEOTIDE SEQUENCE [LARGE SCALE GENOMIC DNA]</scope>
    <source>
        <strain evidence="7 8">CBS5Q-3</strain>
    </source>
</reference>
<evidence type="ECO:0000313" key="7">
    <source>
        <dbReference type="EMBL" id="TFF25337.1"/>
    </source>
</evidence>
<dbReference type="InterPro" id="IPR035895">
    <property type="entry name" value="HPr-like_sf"/>
</dbReference>
<dbReference type="InterPro" id="IPR050399">
    <property type="entry name" value="HPr"/>
</dbReference>
<gene>
    <name evidence="7" type="ORF">E3C22_08225</name>
</gene>
<dbReference type="CDD" id="cd00367">
    <property type="entry name" value="PTS-HPr_like"/>
    <property type="match status" value="1"/>
</dbReference>
<dbReference type="SUPFAM" id="SSF55594">
    <property type="entry name" value="HPr-like"/>
    <property type="match status" value="1"/>
</dbReference>
<dbReference type="PROSITE" id="PS51350">
    <property type="entry name" value="PTS_HPR_DOM"/>
    <property type="match status" value="1"/>
</dbReference>
<comment type="caution">
    <text evidence="7">The sequence shown here is derived from an EMBL/GenBank/DDBJ whole genome shotgun (WGS) entry which is preliminary data.</text>
</comment>
<dbReference type="PANTHER" id="PTHR33705:SF2">
    <property type="entry name" value="PHOSPHOCARRIER PROTEIN NPR"/>
    <property type="match status" value="1"/>
</dbReference>
<dbReference type="Gene3D" id="3.30.1340.10">
    <property type="entry name" value="HPr-like"/>
    <property type="match status" value="1"/>
</dbReference>
<dbReference type="Pfam" id="PF00381">
    <property type="entry name" value="PTS-HPr"/>
    <property type="match status" value="1"/>
</dbReference>
<evidence type="ECO:0000256" key="5">
    <source>
        <dbReference type="SAM" id="MobiDB-lite"/>
    </source>
</evidence>
<dbReference type="InterPro" id="IPR000032">
    <property type="entry name" value="HPr-like"/>
</dbReference>
<evidence type="ECO:0000256" key="2">
    <source>
        <dbReference type="ARBA" id="ARBA00010736"/>
    </source>
</evidence>
<proteinExistence type="inferred from homology"/>
<keyword evidence="8" id="KW-1185">Reference proteome</keyword>
<dbReference type="PRINTS" id="PR00107">
    <property type="entry name" value="PHOSPHOCPHPR"/>
</dbReference>
<comment type="similarity">
    <text evidence="2">Belongs to the HPr family.</text>
</comment>
<evidence type="ECO:0000256" key="4">
    <source>
        <dbReference type="ARBA" id="ARBA00022683"/>
    </source>
</evidence>
<keyword evidence="3" id="KW-0963">Cytoplasm</keyword>
<dbReference type="NCBIfam" id="TIGR01003">
    <property type="entry name" value="PTS_HPr_family"/>
    <property type="match status" value="1"/>
</dbReference>
<protein>
    <submittedName>
        <fullName evidence="7">HPr family phosphocarrier protein</fullName>
    </submittedName>
</protein>
<dbReference type="PROSITE" id="PS00369">
    <property type="entry name" value="PTS_HPR_HIS"/>
    <property type="match status" value="1"/>
</dbReference>
<dbReference type="InterPro" id="IPR001020">
    <property type="entry name" value="PTS_HPr_His_P_site"/>
</dbReference>
<evidence type="ECO:0000256" key="1">
    <source>
        <dbReference type="ARBA" id="ARBA00004496"/>
    </source>
</evidence>
<dbReference type="RefSeq" id="WP_134761506.1">
    <property type="nucleotide sequence ID" value="NZ_SOZD01000002.1"/>
</dbReference>
<accession>A0A4Y8RRL4</accession>